<dbReference type="InterPro" id="IPR018082">
    <property type="entry name" value="AmbAllergen"/>
</dbReference>
<evidence type="ECO:0000313" key="2">
    <source>
        <dbReference type="EMBL" id="KAF9600850.1"/>
    </source>
</evidence>
<organism evidence="2 3">
    <name type="scientific">Coptis chinensis</name>
    <dbReference type="NCBI Taxonomy" id="261450"/>
    <lineage>
        <taxon>Eukaryota</taxon>
        <taxon>Viridiplantae</taxon>
        <taxon>Streptophyta</taxon>
        <taxon>Embryophyta</taxon>
        <taxon>Tracheophyta</taxon>
        <taxon>Spermatophyta</taxon>
        <taxon>Magnoliopsida</taxon>
        <taxon>Ranunculales</taxon>
        <taxon>Ranunculaceae</taxon>
        <taxon>Coptidoideae</taxon>
        <taxon>Coptis</taxon>
    </lineage>
</organism>
<dbReference type="GO" id="GO:0030570">
    <property type="term" value="F:pectate lyase activity"/>
    <property type="evidence" value="ECO:0007669"/>
    <property type="project" value="InterPro"/>
</dbReference>
<dbReference type="PANTHER" id="PTHR31683">
    <property type="entry name" value="PECTATE LYASE 18-RELATED"/>
    <property type="match status" value="1"/>
</dbReference>
<keyword evidence="3" id="KW-1185">Reference proteome</keyword>
<reference evidence="2 3" key="1">
    <citation type="submission" date="2020-10" db="EMBL/GenBank/DDBJ databases">
        <title>The Coptis chinensis genome and diversification of protoberbering-type alkaloids.</title>
        <authorList>
            <person name="Wang B."/>
            <person name="Shu S."/>
            <person name="Song C."/>
            <person name="Liu Y."/>
        </authorList>
    </citation>
    <scope>NUCLEOTIDE SEQUENCE [LARGE SCALE GENOMIC DNA]</scope>
    <source>
        <strain evidence="2">HL-2020</strain>
        <tissue evidence="2">Leaf</tissue>
    </source>
</reference>
<dbReference type="InterPro" id="IPR011050">
    <property type="entry name" value="Pectin_lyase_fold/virulence"/>
</dbReference>
<proteinExistence type="predicted"/>
<sequence length="150" mass="16384">MFFVYRAPSVSPPHHLLLLAVIHIGKNIGDVLLNRVIGFGRNAVGGRDGHFYVVTDPSDNGVVNPRLAHYAMQSFGERHLWIIFKSDMVITLKQELLMSGFKTIDARGVSVHIAGGACITLQYISNVIIHGINIHDCKSTGNPNSTISHG</sequence>
<dbReference type="InterPro" id="IPR012334">
    <property type="entry name" value="Pectin_lyas_fold"/>
</dbReference>
<name>A0A835LMV9_9MAGN</name>
<protein>
    <recommendedName>
        <fullName evidence="4">Pectate lyase</fullName>
    </recommendedName>
</protein>
<evidence type="ECO:0000313" key="3">
    <source>
        <dbReference type="Proteomes" id="UP000631114"/>
    </source>
</evidence>
<dbReference type="SUPFAM" id="SSF51126">
    <property type="entry name" value="Pectin lyase-like"/>
    <property type="match status" value="1"/>
</dbReference>
<accession>A0A835LMV9</accession>
<dbReference type="EMBL" id="JADFTS010000006">
    <property type="protein sequence ID" value="KAF9600850.1"/>
    <property type="molecule type" value="Genomic_DNA"/>
</dbReference>
<dbReference type="Proteomes" id="UP000631114">
    <property type="component" value="Unassembled WGS sequence"/>
</dbReference>
<keyword evidence="1" id="KW-0732">Signal</keyword>
<dbReference type="PANTHER" id="PTHR31683:SF120">
    <property type="entry name" value="PECTATE LYASE 20-RELATED"/>
    <property type="match status" value="1"/>
</dbReference>
<evidence type="ECO:0000256" key="1">
    <source>
        <dbReference type="ARBA" id="ARBA00022729"/>
    </source>
</evidence>
<dbReference type="InterPro" id="IPR045032">
    <property type="entry name" value="PEL"/>
</dbReference>
<dbReference type="AlphaFoldDB" id="A0A835LMV9"/>
<dbReference type="PRINTS" id="PR00807">
    <property type="entry name" value="AMBALLERGEN"/>
</dbReference>
<comment type="caution">
    <text evidence="2">The sequence shown here is derived from an EMBL/GenBank/DDBJ whole genome shotgun (WGS) entry which is preliminary data.</text>
</comment>
<gene>
    <name evidence="2" type="ORF">IFM89_013130</name>
</gene>
<evidence type="ECO:0008006" key="4">
    <source>
        <dbReference type="Google" id="ProtNLM"/>
    </source>
</evidence>
<dbReference type="Gene3D" id="2.160.20.10">
    <property type="entry name" value="Single-stranded right-handed beta-helix, Pectin lyase-like"/>
    <property type="match status" value="1"/>
</dbReference>
<dbReference type="OrthoDB" id="1932461at2759"/>